<keyword evidence="3" id="KW-0238">DNA-binding</keyword>
<accession>A0ABR5VDT3</accession>
<gene>
    <name evidence="8" type="ORF">WM41_0079</name>
</gene>
<dbReference type="CDD" id="cd06170">
    <property type="entry name" value="LuxR_C_like"/>
    <property type="match status" value="1"/>
</dbReference>
<comment type="caution">
    <text evidence="8">The sequence shown here is derived from an EMBL/GenBank/DDBJ whole genome shotgun (WGS) entry which is preliminary data.</text>
</comment>
<organism evidence="8 9">
    <name type="scientific">Corynebacterium simulans</name>
    <dbReference type="NCBI Taxonomy" id="146827"/>
    <lineage>
        <taxon>Bacteria</taxon>
        <taxon>Bacillati</taxon>
        <taxon>Actinomycetota</taxon>
        <taxon>Actinomycetes</taxon>
        <taxon>Mycobacteriales</taxon>
        <taxon>Corynebacteriaceae</taxon>
        <taxon>Corynebacterium</taxon>
    </lineage>
</organism>
<evidence type="ECO:0000313" key="8">
    <source>
        <dbReference type="EMBL" id="KXU19255.1"/>
    </source>
</evidence>
<dbReference type="PANTHER" id="PTHR43214:SF24">
    <property type="entry name" value="TRANSCRIPTIONAL REGULATORY PROTEIN NARL-RELATED"/>
    <property type="match status" value="1"/>
</dbReference>
<dbReference type="PROSITE" id="PS50110">
    <property type="entry name" value="RESPONSE_REGULATORY"/>
    <property type="match status" value="1"/>
</dbReference>
<dbReference type="Proteomes" id="UP000070339">
    <property type="component" value="Unassembled WGS sequence"/>
</dbReference>
<sequence length="243" mass="26134">MAIFQVGDPASMSTADTDSRIATLIVDDDPLVRSSLKTYFSYTADIHVVAEASTGVEALSLLDQIDIDVIIADIHMPEMDGITLLREAKKRPAPPAFVAITALDTDKTMIEVLTNGGAGYVVKSSKPATMYAAVREAVNGGTAVSPHALTRLVDYLPQSDSHTEGDNDKESSVIEFNEKYALLTDTEKQILSHICEGRSNAEIAKSMHYAQSTVKKQISHLMSVFAVSSRLSLAITALPHIGV</sequence>
<dbReference type="SUPFAM" id="SSF52172">
    <property type="entry name" value="CheY-like"/>
    <property type="match status" value="1"/>
</dbReference>
<dbReference type="Pfam" id="PF00196">
    <property type="entry name" value="GerE"/>
    <property type="match status" value="1"/>
</dbReference>
<dbReference type="InterPro" id="IPR011006">
    <property type="entry name" value="CheY-like_superfamily"/>
</dbReference>
<evidence type="ECO:0000313" key="9">
    <source>
        <dbReference type="Proteomes" id="UP000070339"/>
    </source>
</evidence>
<evidence type="ECO:0000259" key="6">
    <source>
        <dbReference type="PROSITE" id="PS50043"/>
    </source>
</evidence>
<feature type="domain" description="Response regulatory" evidence="7">
    <location>
        <begin position="22"/>
        <end position="138"/>
    </location>
</feature>
<evidence type="ECO:0000256" key="2">
    <source>
        <dbReference type="ARBA" id="ARBA00023015"/>
    </source>
</evidence>
<proteinExistence type="predicted"/>
<dbReference type="SMART" id="SM00421">
    <property type="entry name" value="HTH_LUXR"/>
    <property type="match status" value="1"/>
</dbReference>
<name>A0ABR5VDT3_9CORY</name>
<dbReference type="PANTHER" id="PTHR43214">
    <property type="entry name" value="TWO-COMPONENT RESPONSE REGULATOR"/>
    <property type="match status" value="1"/>
</dbReference>
<keyword evidence="2" id="KW-0805">Transcription regulation</keyword>
<dbReference type="EMBL" id="LTEB01000009">
    <property type="protein sequence ID" value="KXU19255.1"/>
    <property type="molecule type" value="Genomic_DNA"/>
</dbReference>
<dbReference type="InterPro" id="IPR039420">
    <property type="entry name" value="WalR-like"/>
</dbReference>
<dbReference type="PROSITE" id="PS50043">
    <property type="entry name" value="HTH_LUXR_2"/>
    <property type="match status" value="1"/>
</dbReference>
<dbReference type="Pfam" id="PF00072">
    <property type="entry name" value="Response_reg"/>
    <property type="match status" value="1"/>
</dbReference>
<evidence type="ECO:0000256" key="1">
    <source>
        <dbReference type="ARBA" id="ARBA00022553"/>
    </source>
</evidence>
<evidence type="ECO:0000256" key="3">
    <source>
        <dbReference type="ARBA" id="ARBA00023125"/>
    </source>
</evidence>
<dbReference type="InterPro" id="IPR016032">
    <property type="entry name" value="Sig_transdc_resp-reg_C-effctor"/>
</dbReference>
<reference evidence="8 9" key="1">
    <citation type="journal article" date="2016" name="Int. J. Syst. Evol. Microbiol.">
        <title>Resolving the Complexity of Human Skin Metagenomes Using Single-Molecule Sequencing.</title>
        <authorList>
            <consortium name="NISC Comparative Sequencing Program"/>
            <person name="Tsai Y.C."/>
            <person name="Conlan S."/>
            <person name="Deming C."/>
            <person name="Segre J.A."/>
            <person name="Kong H.H."/>
            <person name="Korlach J."/>
            <person name="Oh J."/>
        </authorList>
    </citation>
    <scope>NUCLEOTIDE SEQUENCE [LARGE SCALE GENOMIC DNA]</scope>
    <source>
        <strain evidence="8 9">1B08</strain>
    </source>
</reference>
<dbReference type="InterPro" id="IPR001789">
    <property type="entry name" value="Sig_transdc_resp-reg_receiver"/>
</dbReference>
<keyword evidence="4" id="KW-0804">Transcription</keyword>
<feature type="modified residue" description="4-aspartylphosphate" evidence="5">
    <location>
        <position position="73"/>
    </location>
</feature>
<dbReference type="RefSeq" id="WP_235590975.1">
    <property type="nucleotide sequence ID" value="NZ_CP014635.1"/>
</dbReference>
<dbReference type="SMART" id="SM00448">
    <property type="entry name" value="REC"/>
    <property type="match status" value="1"/>
</dbReference>
<protein>
    <submittedName>
        <fullName evidence="8">Bacterial regulatory s, luxR family protein</fullName>
    </submittedName>
</protein>
<dbReference type="InterPro" id="IPR058245">
    <property type="entry name" value="NreC/VraR/RcsB-like_REC"/>
</dbReference>
<dbReference type="SUPFAM" id="SSF46894">
    <property type="entry name" value="C-terminal effector domain of the bipartite response regulators"/>
    <property type="match status" value="1"/>
</dbReference>
<dbReference type="PRINTS" id="PR00038">
    <property type="entry name" value="HTHLUXR"/>
</dbReference>
<dbReference type="Gene3D" id="3.40.50.2300">
    <property type="match status" value="1"/>
</dbReference>
<keyword evidence="9" id="KW-1185">Reference proteome</keyword>
<feature type="domain" description="HTH luxR-type" evidence="6">
    <location>
        <begin position="176"/>
        <end position="241"/>
    </location>
</feature>
<dbReference type="CDD" id="cd17535">
    <property type="entry name" value="REC_NarL-like"/>
    <property type="match status" value="1"/>
</dbReference>
<evidence type="ECO:0000256" key="5">
    <source>
        <dbReference type="PROSITE-ProRule" id="PRU00169"/>
    </source>
</evidence>
<evidence type="ECO:0000256" key="4">
    <source>
        <dbReference type="ARBA" id="ARBA00023163"/>
    </source>
</evidence>
<keyword evidence="1 5" id="KW-0597">Phosphoprotein</keyword>
<dbReference type="InterPro" id="IPR000792">
    <property type="entry name" value="Tscrpt_reg_LuxR_C"/>
</dbReference>
<evidence type="ECO:0000259" key="7">
    <source>
        <dbReference type="PROSITE" id="PS50110"/>
    </source>
</evidence>